<protein>
    <submittedName>
        <fullName evidence="4">SDR family oxidoreductase</fullName>
    </submittedName>
</protein>
<keyword evidence="5" id="KW-1185">Reference proteome</keyword>
<comment type="similarity">
    <text evidence="1 3">Belongs to the short-chain dehydrogenases/reductases (SDR) family.</text>
</comment>
<organism evidence="4 5">
    <name type="scientific">Gracilibacillus oryzae</name>
    <dbReference type="NCBI Taxonomy" id="1672701"/>
    <lineage>
        <taxon>Bacteria</taxon>
        <taxon>Bacillati</taxon>
        <taxon>Bacillota</taxon>
        <taxon>Bacilli</taxon>
        <taxon>Bacillales</taxon>
        <taxon>Bacillaceae</taxon>
        <taxon>Gracilibacillus</taxon>
    </lineage>
</organism>
<dbReference type="PANTHER" id="PTHR44196">
    <property type="entry name" value="DEHYDROGENASE/REDUCTASE SDR FAMILY MEMBER 7B"/>
    <property type="match status" value="1"/>
</dbReference>
<accession>A0A7C8GUP3</accession>
<dbReference type="PROSITE" id="PS00061">
    <property type="entry name" value="ADH_SHORT"/>
    <property type="match status" value="1"/>
</dbReference>
<dbReference type="RefSeq" id="WP_153401932.1">
    <property type="nucleotide sequence ID" value="NZ_ML762425.1"/>
</dbReference>
<reference evidence="4 5" key="1">
    <citation type="submission" date="2019-10" db="EMBL/GenBank/DDBJ databases">
        <title>Gracilibacillus sp. nov. isolated from rice seeds.</title>
        <authorList>
            <person name="He S."/>
        </authorList>
    </citation>
    <scope>NUCLEOTIDE SEQUENCE [LARGE SCALE GENOMIC DNA]</scope>
    <source>
        <strain evidence="4 5">TD8</strain>
    </source>
</reference>
<evidence type="ECO:0000256" key="3">
    <source>
        <dbReference type="RuleBase" id="RU000363"/>
    </source>
</evidence>
<dbReference type="Pfam" id="PF00106">
    <property type="entry name" value="adh_short"/>
    <property type="match status" value="1"/>
</dbReference>
<gene>
    <name evidence="4" type="ORF">F9U64_05200</name>
</gene>
<evidence type="ECO:0000256" key="1">
    <source>
        <dbReference type="ARBA" id="ARBA00006484"/>
    </source>
</evidence>
<dbReference type="FunFam" id="3.40.50.720:FF:000047">
    <property type="entry name" value="NADP-dependent L-serine/L-allo-threonine dehydrogenase"/>
    <property type="match status" value="1"/>
</dbReference>
<dbReference type="Proteomes" id="UP000480246">
    <property type="component" value="Unassembled WGS sequence"/>
</dbReference>
<dbReference type="PRINTS" id="PR00081">
    <property type="entry name" value="GDHRDH"/>
</dbReference>
<dbReference type="SUPFAM" id="SSF51735">
    <property type="entry name" value="NAD(P)-binding Rossmann-fold domains"/>
    <property type="match status" value="1"/>
</dbReference>
<dbReference type="InterPro" id="IPR020904">
    <property type="entry name" value="Sc_DH/Rdtase_CS"/>
</dbReference>
<comment type="caution">
    <text evidence="4">The sequence shown here is derived from an EMBL/GenBank/DDBJ whole genome shotgun (WGS) entry which is preliminary data.</text>
</comment>
<dbReference type="GO" id="GO:0016020">
    <property type="term" value="C:membrane"/>
    <property type="evidence" value="ECO:0007669"/>
    <property type="project" value="TreeGrafter"/>
</dbReference>
<name>A0A7C8GUP3_9BACI</name>
<dbReference type="EMBL" id="WEID01000018">
    <property type="protein sequence ID" value="KAB8138398.1"/>
    <property type="molecule type" value="Genomic_DNA"/>
</dbReference>
<dbReference type="OrthoDB" id="9793345at2"/>
<dbReference type="AlphaFoldDB" id="A0A7C8GUP3"/>
<evidence type="ECO:0000313" key="5">
    <source>
        <dbReference type="Proteomes" id="UP000480246"/>
    </source>
</evidence>
<dbReference type="PRINTS" id="PR00080">
    <property type="entry name" value="SDRFAMILY"/>
</dbReference>
<sequence length="264" mass="29700">MNQLKGKVVVITGASSGIGEEVAKKLAWSGATAIMIARSANKLESLQKEIRSTYNQEAYYYSVDLTDRKQWENTINRIMSTFPRVDALINNAGFGVFESFDEMDWDKAEKMLSLNVNSLMYTTYRLLPALKQQRSSHIINIASQAGRIATPKAAVYSATKSAVISFSNALRMELAQNTQVNVTCVNIGPVKTSFFDQADPSGKYQESVARYMLEPEKVATKICQALFTNKREINLPKWMQFGSVLYQLFPSAMERLLKSQFEKK</sequence>
<proteinExistence type="inferred from homology"/>
<evidence type="ECO:0000313" key="4">
    <source>
        <dbReference type="EMBL" id="KAB8138398.1"/>
    </source>
</evidence>
<dbReference type="GO" id="GO:0016616">
    <property type="term" value="F:oxidoreductase activity, acting on the CH-OH group of donors, NAD or NADP as acceptor"/>
    <property type="evidence" value="ECO:0007669"/>
    <property type="project" value="UniProtKB-ARBA"/>
</dbReference>
<dbReference type="InterPro" id="IPR002347">
    <property type="entry name" value="SDR_fam"/>
</dbReference>
<keyword evidence="2" id="KW-0560">Oxidoreductase</keyword>
<dbReference type="Gene3D" id="3.40.50.720">
    <property type="entry name" value="NAD(P)-binding Rossmann-like Domain"/>
    <property type="match status" value="1"/>
</dbReference>
<dbReference type="InterPro" id="IPR036291">
    <property type="entry name" value="NAD(P)-bd_dom_sf"/>
</dbReference>
<dbReference type="PIRSF" id="PIRSF000126">
    <property type="entry name" value="11-beta-HSD1"/>
    <property type="match status" value="1"/>
</dbReference>
<dbReference type="PANTHER" id="PTHR44196:SF1">
    <property type="entry name" value="DEHYDROGENASE_REDUCTASE SDR FAMILY MEMBER 7B"/>
    <property type="match status" value="1"/>
</dbReference>
<evidence type="ECO:0000256" key="2">
    <source>
        <dbReference type="ARBA" id="ARBA00023002"/>
    </source>
</evidence>